<protein>
    <submittedName>
        <fullName evidence="1">Amidoligase enzyme-domain-containing protein</fullName>
    </submittedName>
</protein>
<comment type="caution">
    <text evidence="1">The sequence shown here is derived from an EMBL/GenBank/DDBJ whole genome shotgun (WGS) entry which is preliminary data.</text>
</comment>
<dbReference type="InterPro" id="IPR022025">
    <property type="entry name" value="Amidoligase_2"/>
</dbReference>
<evidence type="ECO:0000313" key="2">
    <source>
        <dbReference type="Proteomes" id="UP000758603"/>
    </source>
</evidence>
<dbReference type="AlphaFoldDB" id="A0A9P8RNT5"/>
<dbReference type="Proteomes" id="UP000758603">
    <property type="component" value="Unassembled WGS sequence"/>
</dbReference>
<keyword evidence="2" id="KW-1185">Reference proteome</keyword>
<dbReference type="OrthoDB" id="412402at2759"/>
<dbReference type="PANTHER" id="PTHR36847:SF1">
    <property type="entry name" value="AMIDOLIGASE ENZYME"/>
    <property type="match status" value="1"/>
</dbReference>
<name>A0A9P8RNT5_9PEZI</name>
<dbReference type="Pfam" id="PF12224">
    <property type="entry name" value="Amidoligase_2"/>
    <property type="match status" value="1"/>
</dbReference>
<dbReference type="EMBL" id="JAGPXC010000008">
    <property type="protein sequence ID" value="KAH6647418.1"/>
    <property type="molecule type" value="Genomic_DNA"/>
</dbReference>
<dbReference type="RefSeq" id="XP_045953930.1">
    <property type="nucleotide sequence ID" value="XM_046107952.1"/>
</dbReference>
<reference evidence="1" key="1">
    <citation type="journal article" date="2021" name="Nat. Commun.">
        <title>Genetic determinants of endophytism in the Arabidopsis root mycobiome.</title>
        <authorList>
            <person name="Mesny F."/>
            <person name="Miyauchi S."/>
            <person name="Thiergart T."/>
            <person name="Pickel B."/>
            <person name="Atanasova L."/>
            <person name="Karlsson M."/>
            <person name="Huettel B."/>
            <person name="Barry K.W."/>
            <person name="Haridas S."/>
            <person name="Chen C."/>
            <person name="Bauer D."/>
            <person name="Andreopoulos W."/>
            <person name="Pangilinan J."/>
            <person name="LaButti K."/>
            <person name="Riley R."/>
            <person name="Lipzen A."/>
            <person name="Clum A."/>
            <person name="Drula E."/>
            <person name="Henrissat B."/>
            <person name="Kohler A."/>
            <person name="Grigoriev I.V."/>
            <person name="Martin F.M."/>
            <person name="Hacquard S."/>
        </authorList>
    </citation>
    <scope>NUCLEOTIDE SEQUENCE</scope>
    <source>
        <strain evidence="1">MPI-SDFR-AT-0073</strain>
    </source>
</reference>
<proteinExistence type="predicted"/>
<evidence type="ECO:0000313" key="1">
    <source>
        <dbReference type="EMBL" id="KAH6647418.1"/>
    </source>
</evidence>
<sequence length="403" mass="45895">MVHVIIPDDDSIGPLTFGIELEFLVPMLKPLKHERSPPDPRPIFHAEDFDEGDPADPFNKFIFPALQAVDGIQVRDHFTDVFAYPLTSIPKYDAWRLIDDFSVKPGHGREYSPYEWAGKEVTSEVLKADDAGYPKKITDVCRAIRECRVHLNSSAGVHVHIGHGDDGFSLKTLKRVATIMWLMDSRLLYLHHPSRRDNANCELLSKISKLSHTQEGKPAADPAGRYHRIMDENVPTDIWPALHAKLQQIWFASDIEQIAHLMSDRTPPDSMRAISRGTVGFRRLISTGRNRVNINTVEFRQMAGSLEPDHIIQWVKVCLAIVDFARHSENDSFKSVVRSASMQPEENTYFALDFLNDIGLYLGVPFWAEKLEGYILKRQTAMEFYENSDSNIQWVDEQRGSLA</sequence>
<organism evidence="1 2">
    <name type="scientific">Truncatella angustata</name>
    <dbReference type="NCBI Taxonomy" id="152316"/>
    <lineage>
        <taxon>Eukaryota</taxon>
        <taxon>Fungi</taxon>
        <taxon>Dikarya</taxon>
        <taxon>Ascomycota</taxon>
        <taxon>Pezizomycotina</taxon>
        <taxon>Sordariomycetes</taxon>
        <taxon>Xylariomycetidae</taxon>
        <taxon>Amphisphaeriales</taxon>
        <taxon>Sporocadaceae</taxon>
        <taxon>Truncatella</taxon>
    </lineage>
</organism>
<gene>
    <name evidence="1" type="ORF">BKA67DRAFT_662211</name>
</gene>
<accession>A0A9P8RNT5</accession>
<dbReference type="GeneID" id="70136843"/>
<dbReference type="PANTHER" id="PTHR36847">
    <property type="entry name" value="AMIDOLIGASE ENZYME"/>
    <property type="match status" value="1"/>
</dbReference>